<proteinExistence type="predicted"/>
<sequence>MWKHLVETGFLGTDRKQIQKDQLPDTLLNSLTKVNEDNNENFFLNALSLAHYYNESGEVAHKYEGEVVEDFLEEHKTEISLQMELTYRRINKLESSTVKTKLIHLWLDRIIEKEQVIGYPLFKEAVDFGERKGADIKDKITKVLSKNTLRAFIQFNKINKNWAITPISKEGWYTGKMAERKRFLEKVLANDPGLALTLLEETWPQETLSTKVSLLNCIYENPSEELLPFLEHLYEGEYCFEESEKEKQREGRAILSKILLPFPSSKLCQETIQQLVPCFTKRALISKLKWKLNFPKEQSEGFWSEKSMLQKYGLDANGFSSYVHSIKEEDWMAYFIQYVPFRAFADALNTKEEHIINCLFDSKELQRKTRFGDTVESAFISELTHKARFQKTSTSKKLVNAFIEKRNRNIYDLRDILFTLDRDEVEELIVQNNIFRTTIDIIGYDHHSIPDLHFSYEMSKKFLLKIHSKYYEWQRRTGADVLGLVLSKEVLDDLEVLNKKVENEKPMFQTDQDSYQESLQVWKNHVYIPIKEAIEIRTLLEEEKELVAE</sequence>
<dbReference type="Proteomes" id="UP000576082">
    <property type="component" value="Unassembled WGS sequence"/>
</dbReference>
<name>A0A7X9RXF8_9BACT</name>
<gene>
    <name evidence="1" type="ORF">HHU12_21050</name>
</gene>
<keyword evidence="2" id="KW-1185">Reference proteome</keyword>
<evidence type="ECO:0000313" key="1">
    <source>
        <dbReference type="EMBL" id="NME70477.1"/>
    </source>
</evidence>
<evidence type="ECO:0000313" key="2">
    <source>
        <dbReference type="Proteomes" id="UP000576082"/>
    </source>
</evidence>
<protein>
    <submittedName>
        <fullName evidence="1">Uncharacterized protein</fullName>
    </submittedName>
</protein>
<reference evidence="1 2" key="1">
    <citation type="submission" date="2020-04" db="EMBL/GenBank/DDBJ databases">
        <title>Flammeovirga sp. SR4, a novel species isolated from seawater.</title>
        <authorList>
            <person name="Wang X."/>
        </authorList>
    </citation>
    <scope>NUCLEOTIDE SEQUENCE [LARGE SCALE GENOMIC DNA]</scope>
    <source>
        <strain evidence="1 2">ATCC 23126</strain>
    </source>
</reference>
<organism evidence="1 2">
    <name type="scientific">Flammeovirga aprica JL-4</name>
    <dbReference type="NCBI Taxonomy" id="694437"/>
    <lineage>
        <taxon>Bacteria</taxon>
        <taxon>Pseudomonadati</taxon>
        <taxon>Bacteroidota</taxon>
        <taxon>Cytophagia</taxon>
        <taxon>Cytophagales</taxon>
        <taxon>Flammeovirgaceae</taxon>
        <taxon>Flammeovirga</taxon>
    </lineage>
</organism>
<dbReference type="InterPro" id="IPR043746">
    <property type="entry name" value="DUF5691"/>
</dbReference>
<accession>A0A7X9RXF8</accession>
<dbReference type="AlphaFoldDB" id="A0A7X9RXF8"/>
<comment type="caution">
    <text evidence="1">The sequence shown here is derived from an EMBL/GenBank/DDBJ whole genome shotgun (WGS) entry which is preliminary data.</text>
</comment>
<dbReference type="EMBL" id="JABANE010000065">
    <property type="protein sequence ID" value="NME70477.1"/>
    <property type="molecule type" value="Genomic_DNA"/>
</dbReference>
<dbReference type="Pfam" id="PF18944">
    <property type="entry name" value="DUF5691"/>
    <property type="match status" value="1"/>
</dbReference>
<dbReference type="RefSeq" id="WP_169658712.1">
    <property type="nucleotide sequence ID" value="NZ_JABANE010000065.1"/>
</dbReference>